<accession>A0A1S7NMG5</accession>
<proteinExistence type="predicted"/>
<evidence type="ECO:0000313" key="1">
    <source>
        <dbReference type="EMBL" id="CUX09155.1"/>
    </source>
</evidence>
<evidence type="ECO:0000313" key="2">
    <source>
        <dbReference type="Proteomes" id="UP000191988"/>
    </source>
</evidence>
<gene>
    <name evidence="1" type="ORF">AGR3A_Cc120034</name>
</gene>
<reference evidence="2" key="1">
    <citation type="submission" date="2016-01" db="EMBL/GenBank/DDBJ databases">
        <authorList>
            <person name="Regsiter A."/>
            <person name="william w."/>
        </authorList>
    </citation>
    <scope>NUCLEOTIDE SEQUENCE [LARGE SCALE GENOMIC DNA]</scope>
    <source>
        <strain evidence="2">CFBP 6623</strain>
    </source>
</reference>
<dbReference type="Proteomes" id="UP000191988">
    <property type="component" value="Unassembled WGS sequence"/>
</dbReference>
<sequence length="103" mass="11542">MDSNLETARLFARPVLRDIGLATARPYANPKAGQFVIPLEIIFVASREAVYHPLCQLCHAGFLRPVQEAHRKRQEANQGKLDPDRCNCGKGFPLDLDSKINLE</sequence>
<organism evidence="1 2">
    <name type="scientific">Agrobacterium tomkonis CFBP 6623</name>
    <dbReference type="NCBI Taxonomy" id="1183432"/>
    <lineage>
        <taxon>Bacteria</taxon>
        <taxon>Pseudomonadati</taxon>
        <taxon>Pseudomonadota</taxon>
        <taxon>Alphaproteobacteria</taxon>
        <taxon>Hyphomicrobiales</taxon>
        <taxon>Rhizobiaceae</taxon>
        <taxon>Rhizobium/Agrobacterium group</taxon>
        <taxon>Agrobacterium</taxon>
        <taxon>Agrobacterium tumefaciens complex</taxon>
    </lineage>
</organism>
<dbReference type="EMBL" id="FBWK01000004">
    <property type="protein sequence ID" value="CUX09155.1"/>
    <property type="molecule type" value="Genomic_DNA"/>
</dbReference>
<keyword evidence="2" id="KW-1185">Reference proteome</keyword>
<protein>
    <submittedName>
        <fullName evidence="1">Uncharacterized protein</fullName>
    </submittedName>
</protein>
<dbReference type="AlphaFoldDB" id="A0A1S7NMG5"/>
<name>A0A1S7NMG5_9HYPH</name>
<dbReference type="STRING" id="1183432.AGR3A_Cc120034"/>